<dbReference type="OrthoDB" id="6247875at2759"/>
<dbReference type="SUPFAM" id="SSF47095">
    <property type="entry name" value="HMG-box"/>
    <property type="match status" value="1"/>
</dbReference>
<gene>
    <name evidence="6" type="ORF">ALEPTO_LOCUS8416</name>
</gene>
<dbReference type="InterPro" id="IPR009071">
    <property type="entry name" value="HMG_box_dom"/>
</dbReference>
<keyword evidence="2" id="KW-0804">Transcription</keyword>
<dbReference type="Gene3D" id="1.10.30.10">
    <property type="entry name" value="High mobility group box domain"/>
    <property type="match status" value="1"/>
</dbReference>
<dbReference type="PANTHER" id="PTHR10270:SF161">
    <property type="entry name" value="SEX-DETERMINING REGION Y PROTEIN"/>
    <property type="match status" value="1"/>
</dbReference>
<evidence type="ECO:0000313" key="7">
    <source>
        <dbReference type="Proteomes" id="UP000789508"/>
    </source>
</evidence>
<dbReference type="PROSITE" id="PS50118">
    <property type="entry name" value="HMG_BOX_2"/>
    <property type="match status" value="1"/>
</dbReference>
<feature type="region of interest" description="Disordered" evidence="4">
    <location>
        <begin position="1"/>
        <end position="22"/>
    </location>
</feature>
<evidence type="ECO:0000256" key="1">
    <source>
        <dbReference type="ARBA" id="ARBA00023125"/>
    </source>
</evidence>
<evidence type="ECO:0000256" key="4">
    <source>
        <dbReference type="SAM" id="MobiDB-lite"/>
    </source>
</evidence>
<evidence type="ECO:0000256" key="3">
    <source>
        <dbReference type="PROSITE-ProRule" id="PRU00267"/>
    </source>
</evidence>
<feature type="DNA-binding region" description="HMG box" evidence="3">
    <location>
        <begin position="59"/>
        <end position="132"/>
    </location>
</feature>
<protein>
    <submittedName>
        <fullName evidence="6">2658_t:CDS:1</fullName>
    </submittedName>
</protein>
<dbReference type="GO" id="GO:0005634">
    <property type="term" value="C:nucleus"/>
    <property type="evidence" value="ECO:0007669"/>
    <property type="project" value="UniProtKB-UniRule"/>
</dbReference>
<dbReference type="SMART" id="SM00398">
    <property type="entry name" value="HMG"/>
    <property type="match status" value="1"/>
</dbReference>
<keyword evidence="1 3" id="KW-0238">DNA-binding</keyword>
<proteinExistence type="predicted"/>
<sequence>MAKTKRSMPSVPRERPDTRVATREEVKEFLTIYKITSPPSFDEIIKDMKTEFVQNDGHIKRPPNPFLVFRKTANLRAVELGLKSMEQNKFQTKFSKLLGRVWQALSKEEKEGYYKLAEEIKMKHKEQFPLYEFHPKRDKSIFRIYNHTEKTEDDIEESSSVKHVYDYG</sequence>
<dbReference type="PANTHER" id="PTHR10270">
    <property type="entry name" value="SOX TRANSCRIPTION FACTOR"/>
    <property type="match status" value="1"/>
</dbReference>
<feature type="compositionally biased region" description="Basic and acidic residues" evidence="4">
    <location>
        <begin position="12"/>
        <end position="22"/>
    </location>
</feature>
<dbReference type="EMBL" id="CAJVPS010004753">
    <property type="protein sequence ID" value="CAG8607492.1"/>
    <property type="molecule type" value="Genomic_DNA"/>
</dbReference>
<dbReference type="InterPro" id="IPR036910">
    <property type="entry name" value="HMG_box_dom_sf"/>
</dbReference>
<dbReference type="GO" id="GO:0000978">
    <property type="term" value="F:RNA polymerase II cis-regulatory region sequence-specific DNA binding"/>
    <property type="evidence" value="ECO:0007669"/>
    <property type="project" value="TreeGrafter"/>
</dbReference>
<dbReference type="AlphaFoldDB" id="A0A9N9CPQ7"/>
<keyword evidence="7" id="KW-1185">Reference proteome</keyword>
<evidence type="ECO:0000313" key="6">
    <source>
        <dbReference type="EMBL" id="CAG8607492.1"/>
    </source>
</evidence>
<comment type="caution">
    <text evidence="6">The sequence shown here is derived from an EMBL/GenBank/DDBJ whole genome shotgun (WGS) entry which is preliminary data.</text>
</comment>
<reference evidence="6" key="1">
    <citation type="submission" date="2021-06" db="EMBL/GenBank/DDBJ databases">
        <authorList>
            <person name="Kallberg Y."/>
            <person name="Tangrot J."/>
            <person name="Rosling A."/>
        </authorList>
    </citation>
    <scope>NUCLEOTIDE SEQUENCE</scope>
    <source>
        <strain evidence="6">FL130A</strain>
    </source>
</reference>
<evidence type="ECO:0000256" key="2">
    <source>
        <dbReference type="ARBA" id="ARBA00023163"/>
    </source>
</evidence>
<dbReference type="GO" id="GO:0030154">
    <property type="term" value="P:cell differentiation"/>
    <property type="evidence" value="ECO:0007669"/>
    <property type="project" value="TreeGrafter"/>
</dbReference>
<feature type="domain" description="HMG box" evidence="5">
    <location>
        <begin position="59"/>
        <end position="132"/>
    </location>
</feature>
<organism evidence="6 7">
    <name type="scientific">Ambispora leptoticha</name>
    <dbReference type="NCBI Taxonomy" id="144679"/>
    <lineage>
        <taxon>Eukaryota</taxon>
        <taxon>Fungi</taxon>
        <taxon>Fungi incertae sedis</taxon>
        <taxon>Mucoromycota</taxon>
        <taxon>Glomeromycotina</taxon>
        <taxon>Glomeromycetes</taxon>
        <taxon>Archaeosporales</taxon>
        <taxon>Ambisporaceae</taxon>
        <taxon>Ambispora</taxon>
    </lineage>
</organism>
<name>A0A9N9CPQ7_9GLOM</name>
<accession>A0A9N9CPQ7</accession>
<dbReference type="Pfam" id="PF00505">
    <property type="entry name" value="HMG_box"/>
    <property type="match status" value="1"/>
</dbReference>
<dbReference type="InterPro" id="IPR050140">
    <property type="entry name" value="SRY-related_HMG-box_TF-like"/>
</dbReference>
<keyword evidence="3" id="KW-0539">Nucleus</keyword>
<dbReference type="Proteomes" id="UP000789508">
    <property type="component" value="Unassembled WGS sequence"/>
</dbReference>
<dbReference type="GO" id="GO:0001228">
    <property type="term" value="F:DNA-binding transcription activator activity, RNA polymerase II-specific"/>
    <property type="evidence" value="ECO:0007669"/>
    <property type="project" value="TreeGrafter"/>
</dbReference>
<evidence type="ECO:0000259" key="5">
    <source>
        <dbReference type="PROSITE" id="PS50118"/>
    </source>
</evidence>